<feature type="domain" description="Manganese/iron superoxide dismutase C-terminal" evidence="2">
    <location>
        <begin position="200"/>
        <end position="251"/>
    </location>
</feature>
<evidence type="ECO:0000259" key="2">
    <source>
        <dbReference type="Pfam" id="PF02777"/>
    </source>
</evidence>
<dbReference type="AlphaFoldDB" id="A0A0L0NXA5"/>
<dbReference type="Proteomes" id="UP000037122">
    <property type="component" value="Unassembled WGS sequence"/>
</dbReference>
<dbReference type="GO" id="GO:0046872">
    <property type="term" value="F:metal ion binding"/>
    <property type="evidence" value="ECO:0007669"/>
    <property type="project" value="InterPro"/>
</dbReference>
<dbReference type="VEuPathDB" id="FungiDB:CJJ09_005018"/>
<evidence type="ECO:0000313" key="4">
    <source>
        <dbReference type="Proteomes" id="UP000037122"/>
    </source>
</evidence>
<dbReference type="PANTHER" id="PTHR43595">
    <property type="entry name" value="37S RIBOSOMAL PROTEIN S26, MITOCHONDRIAL"/>
    <property type="match status" value="1"/>
</dbReference>
<feature type="domain" description="Manganese/iron superoxide dismutase C-terminal" evidence="2">
    <location>
        <begin position="126"/>
        <end position="181"/>
    </location>
</feature>
<dbReference type="SUPFAM" id="SSF54719">
    <property type="entry name" value="Fe,Mn superoxide dismutase (SOD), C-terminal domain"/>
    <property type="match status" value="1"/>
</dbReference>
<reference evidence="4" key="1">
    <citation type="journal article" date="2015" name="BMC Genomics">
        <title>Draft genome of a commonly misdiagnosed multidrug resistant pathogen Candida auris.</title>
        <authorList>
            <person name="Chatterjee S."/>
            <person name="Alampalli S.V."/>
            <person name="Nageshan R.K."/>
            <person name="Chettiar S.T."/>
            <person name="Joshi S."/>
            <person name="Tatu U.S."/>
        </authorList>
    </citation>
    <scope>NUCLEOTIDE SEQUENCE [LARGE SCALE GENOMIC DNA]</scope>
    <source>
        <strain evidence="4">6684</strain>
    </source>
</reference>
<dbReference type="InterPro" id="IPR019832">
    <property type="entry name" value="Mn/Fe_SOD_C"/>
</dbReference>
<name>A0A0L0NXA5_CANAR</name>
<organism evidence="3 4">
    <name type="scientific">Candidozyma auris</name>
    <name type="common">Yeast</name>
    <name type="synonym">Candida auris</name>
    <dbReference type="NCBI Taxonomy" id="498019"/>
    <lineage>
        <taxon>Eukaryota</taxon>
        <taxon>Fungi</taxon>
        <taxon>Dikarya</taxon>
        <taxon>Ascomycota</taxon>
        <taxon>Saccharomycotina</taxon>
        <taxon>Pichiomycetes</taxon>
        <taxon>Metschnikowiaceae</taxon>
        <taxon>Candidozyma</taxon>
    </lineage>
</organism>
<dbReference type="PANTHER" id="PTHR43595:SF2">
    <property type="entry name" value="SMALL RIBOSOMAL SUBUNIT PROTEIN MS42"/>
    <property type="match status" value="1"/>
</dbReference>
<dbReference type="GO" id="GO:0004784">
    <property type="term" value="F:superoxide dismutase activity"/>
    <property type="evidence" value="ECO:0007669"/>
    <property type="project" value="InterPro"/>
</dbReference>
<comment type="function">
    <text evidence="1">Component of the mitochondrial ribosome (mitoribosome), a dedicated translation machinery responsible for the synthesis of mitochondrial genome-encoded proteins, including at least some of the essential transmembrane subunits of the mitochondrial respiratory chain. The mitoribosomes are attached to the mitochondrial inner membrane and translation products are cotranslationally integrated into the membrane.</text>
</comment>
<dbReference type="EMBL" id="LGST01000031">
    <property type="protein sequence ID" value="KND98613.1"/>
    <property type="molecule type" value="Genomic_DNA"/>
</dbReference>
<evidence type="ECO:0000313" key="3">
    <source>
        <dbReference type="EMBL" id="KND98613.1"/>
    </source>
</evidence>
<accession>A0A0L0NXA5</accession>
<dbReference type="VEuPathDB" id="FungiDB:CJI96_0005418"/>
<protein>
    <recommendedName>
        <fullName evidence="2">Manganese/iron superoxide dismutase C-terminal domain-containing protein</fullName>
    </recommendedName>
</protein>
<dbReference type="VEuPathDB" id="FungiDB:QG37_04510"/>
<dbReference type="SUPFAM" id="SSF46609">
    <property type="entry name" value="Fe,Mn superoxide dismutase (SOD), N-terminal domain"/>
    <property type="match status" value="1"/>
</dbReference>
<comment type="caution">
    <text evidence="3">The sequence shown here is derived from an EMBL/GenBank/DDBJ whole genome shotgun (WGS) entry which is preliminary data.</text>
</comment>
<dbReference type="InterPro" id="IPR036324">
    <property type="entry name" value="Mn/Fe_SOD_N_sf"/>
</dbReference>
<gene>
    <name evidence="3" type="ORF">QG37_04510</name>
</gene>
<dbReference type="VEuPathDB" id="FungiDB:CJI97_004459"/>
<evidence type="ECO:0000256" key="1">
    <source>
        <dbReference type="ARBA" id="ARBA00037226"/>
    </source>
</evidence>
<dbReference type="VEuPathDB" id="FungiDB:B9J08_004396"/>
<proteinExistence type="predicted"/>
<dbReference type="Pfam" id="PF02777">
    <property type="entry name" value="Sod_Fe_C"/>
    <property type="match status" value="2"/>
</dbReference>
<sequence>MFRRLGFTIRRATRGIHTVPILKNQSHYAKNGIEGLYSPEGFKTAWLDYQKFLTTNLTLQTVGTANETRTAYFILLNTAKQTTEQHTFHYASQAHNNHFFFQQLGDKEAVKHTRPSRFIMDRLADQDIPTLEEFKNSMLREAEKLNGQGWVFLVELPDKSMKIIRCNNDGTPYFYGKNQLLDMNGAVSEESFDALNALKEKGRNKELDLTLPLLALNVWDVSYLTDYGITGKTEYLSKVWDCINWEVINKRLFEI</sequence>
<dbReference type="VEuPathDB" id="FungiDB:CJJ07_003282"/>
<dbReference type="GO" id="GO:0005737">
    <property type="term" value="C:cytoplasm"/>
    <property type="evidence" value="ECO:0007669"/>
    <property type="project" value="TreeGrafter"/>
</dbReference>
<dbReference type="Gene3D" id="3.55.40.20">
    <property type="entry name" value="Iron/manganese superoxide dismutase, C-terminal domain"/>
    <property type="match status" value="1"/>
</dbReference>
<dbReference type="InterPro" id="IPR036314">
    <property type="entry name" value="SOD_C_sf"/>
</dbReference>